<evidence type="ECO:0000313" key="2">
    <source>
        <dbReference type="EMBL" id="BCJ32444.1"/>
    </source>
</evidence>
<dbReference type="RefSeq" id="WP_030445095.1">
    <property type="nucleotide sequence ID" value="NZ_AP023354.1"/>
</dbReference>
<proteinExistence type="predicted"/>
<organism evidence="2 3">
    <name type="scientific">Actinocatenispora sera</name>
    <dbReference type="NCBI Taxonomy" id="390989"/>
    <lineage>
        <taxon>Bacteria</taxon>
        <taxon>Bacillati</taxon>
        <taxon>Actinomycetota</taxon>
        <taxon>Actinomycetes</taxon>
        <taxon>Micromonosporales</taxon>
        <taxon>Micromonosporaceae</taxon>
        <taxon>Actinocatenispora</taxon>
    </lineage>
</organism>
<reference evidence="2" key="1">
    <citation type="submission" date="2020-08" db="EMBL/GenBank/DDBJ databases">
        <title>Whole genome shotgun sequence of Actinocatenispora sera NBRC 101916.</title>
        <authorList>
            <person name="Komaki H."/>
            <person name="Tamura T."/>
        </authorList>
    </citation>
    <scope>NUCLEOTIDE SEQUENCE</scope>
    <source>
        <strain evidence="2">NBRC 101916</strain>
    </source>
</reference>
<keyword evidence="1" id="KW-0812">Transmembrane</keyword>
<dbReference type="Proteomes" id="UP000680750">
    <property type="component" value="Chromosome"/>
</dbReference>
<accession>A0A810LA55</accession>
<keyword evidence="1" id="KW-0472">Membrane</keyword>
<evidence type="ECO:0000256" key="1">
    <source>
        <dbReference type="SAM" id="Phobius"/>
    </source>
</evidence>
<evidence type="ECO:0000313" key="3">
    <source>
        <dbReference type="Proteomes" id="UP000680750"/>
    </source>
</evidence>
<dbReference type="KEGG" id="aser:Asera_65520"/>
<dbReference type="EMBL" id="AP023354">
    <property type="protein sequence ID" value="BCJ32444.1"/>
    <property type="molecule type" value="Genomic_DNA"/>
</dbReference>
<feature type="transmembrane region" description="Helical" evidence="1">
    <location>
        <begin position="68"/>
        <end position="93"/>
    </location>
</feature>
<sequence>MLAGGAGVELAAATSVWPILATIAFSLLIMLFGYLALRGKIPNRWHTTGWFERLSEEARRRLDTVDRLFGGSLFLRVGLVLLVYALYCLILFLGRLL</sequence>
<name>A0A810LA55_9ACTN</name>
<protein>
    <submittedName>
        <fullName evidence="2">Uncharacterized protein</fullName>
    </submittedName>
</protein>
<keyword evidence="3" id="KW-1185">Reference proteome</keyword>
<keyword evidence="1" id="KW-1133">Transmembrane helix</keyword>
<gene>
    <name evidence="2" type="ORF">Asera_65520</name>
</gene>
<dbReference type="AlphaFoldDB" id="A0A810LA55"/>
<feature type="transmembrane region" description="Helical" evidence="1">
    <location>
        <begin position="16"/>
        <end position="37"/>
    </location>
</feature>